<gene>
    <name evidence="1" type="ORF">ENR64_06495</name>
</gene>
<dbReference type="InterPro" id="IPR015867">
    <property type="entry name" value="N-reg_PII/ATP_PRibTrfase_C"/>
</dbReference>
<dbReference type="GO" id="GO:0006808">
    <property type="term" value="P:regulation of nitrogen utilization"/>
    <property type="evidence" value="ECO:0007669"/>
    <property type="project" value="InterPro"/>
</dbReference>
<proteinExistence type="predicted"/>
<dbReference type="InterPro" id="IPR002187">
    <property type="entry name" value="N-reg_PII"/>
</dbReference>
<reference evidence="1" key="1">
    <citation type="journal article" date="2020" name="mSystems">
        <title>Genome- and Community-Level Interaction Insights into Carbon Utilization and Element Cycling Functions of Hydrothermarchaeota in Hydrothermal Sediment.</title>
        <authorList>
            <person name="Zhou Z."/>
            <person name="Liu Y."/>
            <person name="Xu W."/>
            <person name="Pan J."/>
            <person name="Luo Z.H."/>
            <person name="Li M."/>
        </authorList>
    </citation>
    <scope>NUCLEOTIDE SEQUENCE [LARGE SCALE GENOMIC DNA]</scope>
    <source>
        <strain evidence="1">SpSt-418</strain>
    </source>
</reference>
<dbReference type="InterPro" id="IPR011322">
    <property type="entry name" value="N-reg_PII-like_a/b"/>
</dbReference>
<dbReference type="GO" id="GO:0030234">
    <property type="term" value="F:enzyme regulator activity"/>
    <property type="evidence" value="ECO:0007669"/>
    <property type="project" value="InterPro"/>
</dbReference>
<name>A0A7C3KDN7_9CYAN</name>
<dbReference type="Gene3D" id="3.30.70.120">
    <property type="match status" value="1"/>
</dbReference>
<dbReference type="Pfam" id="PF00543">
    <property type="entry name" value="P-II"/>
    <property type="match status" value="1"/>
</dbReference>
<dbReference type="EMBL" id="DSRU01000077">
    <property type="protein sequence ID" value="HFM97407.1"/>
    <property type="molecule type" value="Genomic_DNA"/>
</dbReference>
<organism evidence="1">
    <name type="scientific">Oscillatoriales cyanobacterium SpSt-418</name>
    <dbReference type="NCBI Taxonomy" id="2282169"/>
    <lineage>
        <taxon>Bacteria</taxon>
        <taxon>Bacillati</taxon>
        <taxon>Cyanobacteriota</taxon>
        <taxon>Cyanophyceae</taxon>
        <taxon>Oscillatoriophycideae</taxon>
        <taxon>Oscillatoriales</taxon>
    </lineage>
</organism>
<sequence>MAKPAKKLVIVTEKVLLKKIATIIEESGASGYTVVETGGKGSRNVRSTGHPNVSDTTANVKFEVLTPDRIMAQTIASQIAEKFFTDFAGMIYLCDAEVLYGQSFCGPEGCGI</sequence>
<dbReference type="SUPFAM" id="SSF54913">
    <property type="entry name" value="GlnB-like"/>
    <property type="match status" value="1"/>
</dbReference>
<protein>
    <submittedName>
        <fullName evidence="1">Uncharacterized protein</fullName>
    </submittedName>
</protein>
<dbReference type="AlphaFoldDB" id="A0A7C3KDN7"/>
<evidence type="ECO:0000313" key="1">
    <source>
        <dbReference type="EMBL" id="HFM97407.1"/>
    </source>
</evidence>
<accession>A0A7C3KDN7</accession>
<comment type="caution">
    <text evidence="1">The sequence shown here is derived from an EMBL/GenBank/DDBJ whole genome shotgun (WGS) entry which is preliminary data.</text>
</comment>